<dbReference type="PANTHER" id="PTHR33445">
    <property type="entry name" value="ATP SYNTHASE SUBUNIT B', CHLOROPLASTIC"/>
    <property type="match status" value="1"/>
</dbReference>
<comment type="function">
    <text evidence="11">Component of the F(0) channel, it forms part of the peripheral stalk, linking F(1) to F(0). The b'-subunit is a diverged and duplicated form of b found in plants and photosynthetic bacteria.</text>
</comment>
<dbReference type="PANTHER" id="PTHR33445:SF1">
    <property type="entry name" value="ATP SYNTHASE SUBUNIT B"/>
    <property type="match status" value="1"/>
</dbReference>
<evidence type="ECO:0000313" key="15">
    <source>
        <dbReference type="EMBL" id="AKS47283.1"/>
    </source>
</evidence>
<gene>
    <name evidence="13 15" type="primary">atpF</name>
    <name evidence="15" type="ORF">OSB_27590</name>
</gene>
<reference evidence="15 16" key="1">
    <citation type="journal article" date="2015" name="Genome Announc.">
        <title>Closed Genome Sequence of Octadecabacter temperatus SB1, the First Mesophilic Species of the Genus Octadecabacter.</title>
        <authorList>
            <person name="Voget S."/>
            <person name="Billerbeck S."/>
            <person name="Simon M."/>
            <person name="Daniel R."/>
        </authorList>
    </citation>
    <scope>NUCLEOTIDE SEQUENCE [LARGE SCALE GENOMIC DNA]</scope>
    <source>
        <strain evidence="15 16">SB1</strain>
    </source>
</reference>
<dbReference type="InterPro" id="IPR050059">
    <property type="entry name" value="ATP_synthase_B_chain"/>
</dbReference>
<comment type="subcellular location">
    <subcellularLocation>
        <location evidence="13">Cell membrane</location>
        <topology evidence="13">Single-pass membrane protein</topology>
    </subcellularLocation>
    <subcellularLocation>
        <location evidence="12">Endomembrane system</location>
        <topology evidence="12">Single-pass membrane protein</topology>
    </subcellularLocation>
</comment>
<protein>
    <recommendedName>
        <fullName evidence="13">ATP synthase subunit b</fullName>
    </recommendedName>
    <alternativeName>
        <fullName evidence="13">ATP synthase F(0) sector subunit b</fullName>
    </alternativeName>
    <alternativeName>
        <fullName evidence="13">ATPase subunit I</fullName>
    </alternativeName>
    <alternativeName>
        <fullName evidence="13">F-type ATPase subunit b</fullName>
        <shortName evidence="13">F-ATPase subunit b</shortName>
    </alternativeName>
</protein>
<keyword evidence="4 13" id="KW-0812">Transmembrane</keyword>
<proteinExistence type="inferred from homology"/>
<dbReference type="HAMAP" id="MF_01398">
    <property type="entry name" value="ATP_synth_b_bprime"/>
    <property type="match status" value="1"/>
</dbReference>
<dbReference type="CDD" id="cd06503">
    <property type="entry name" value="ATP-synt_Fo_b"/>
    <property type="match status" value="1"/>
</dbReference>
<evidence type="ECO:0000256" key="4">
    <source>
        <dbReference type="ARBA" id="ARBA00022692"/>
    </source>
</evidence>
<dbReference type="GO" id="GO:0005886">
    <property type="term" value="C:plasma membrane"/>
    <property type="evidence" value="ECO:0007669"/>
    <property type="project" value="UniProtKB-SubCell"/>
</dbReference>
<keyword evidence="3 13" id="KW-0138">CF(0)</keyword>
<keyword evidence="16" id="KW-1185">Reference proteome</keyword>
<evidence type="ECO:0000256" key="3">
    <source>
        <dbReference type="ARBA" id="ARBA00022547"/>
    </source>
</evidence>
<evidence type="ECO:0000256" key="9">
    <source>
        <dbReference type="ARBA" id="ARBA00023310"/>
    </source>
</evidence>
<dbReference type="GO" id="GO:0046961">
    <property type="term" value="F:proton-transporting ATPase activity, rotational mechanism"/>
    <property type="evidence" value="ECO:0007669"/>
    <property type="project" value="TreeGrafter"/>
</dbReference>
<dbReference type="AlphaFoldDB" id="A0A0K0Y8J1"/>
<dbReference type="Pfam" id="PF00430">
    <property type="entry name" value="ATP-synt_B"/>
    <property type="match status" value="1"/>
</dbReference>
<dbReference type="RefSeq" id="WP_049835500.1">
    <property type="nucleotide sequence ID" value="NZ_CP012160.1"/>
</dbReference>
<evidence type="ECO:0000256" key="8">
    <source>
        <dbReference type="ARBA" id="ARBA00023136"/>
    </source>
</evidence>
<comment type="function">
    <text evidence="10 13">F(1)F(0) ATP synthase produces ATP from ADP in the presence of a proton or sodium gradient. F-type ATPases consist of two structural domains, F(1) containing the extramembraneous catalytic core and F(0) containing the membrane proton channel, linked together by a central stalk and a peripheral stalk. During catalysis, ATP synthesis in the catalytic domain of F(1) is coupled via a rotary mechanism of the central stalk subunits to proton translocation.</text>
</comment>
<keyword evidence="13" id="KW-1003">Cell membrane</keyword>
<dbReference type="OrthoDB" id="8479836at2"/>
<organism evidence="15 16">
    <name type="scientific">Octadecabacter temperatus</name>
    <dbReference type="NCBI Taxonomy" id="1458307"/>
    <lineage>
        <taxon>Bacteria</taxon>
        <taxon>Pseudomonadati</taxon>
        <taxon>Pseudomonadota</taxon>
        <taxon>Alphaproteobacteria</taxon>
        <taxon>Rhodobacterales</taxon>
        <taxon>Roseobacteraceae</taxon>
        <taxon>Octadecabacter</taxon>
    </lineage>
</organism>
<name>A0A0K0Y8J1_9RHOB</name>
<sequence length="190" mass="20384">MKYSIAALITLAASPALAASKNPFSADFWSLSNTDMIVLIAFIIFVGVLIKFKVPGMLTGLLDNRATGIKSDLDEAKALREEAQTLLASYERKQREVQEQADRIVENAKEEATRAAEQAKEDIASSVTRRLAAAEDQIESAKASAIRDVRNQAVSVAVAAAQDVIAKQTTATDANKLIDDAIAEVGAKLH</sequence>
<evidence type="ECO:0000256" key="7">
    <source>
        <dbReference type="ARBA" id="ARBA00023065"/>
    </source>
</evidence>
<comment type="similarity">
    <text evidence="1 13 14">Belongs to the ATPase B chain family.</text>
</comment>
<evidence type="ECO:0000256" key="13">
    <source>
        <dbReference type="HAMAP-Rule" id="MF_01398"/>
    </source>
</evidence>
<dbReference type="InterPro" id="IPR002146">
    <property type="entry name" value="ATP_synth_b/b'su_bac/chlpt"/>
</dbReference>
<dbReference type="GO" id="GO:0012505">
    <property type="term" value="C:endomembrane system"/>
    <property type="evidence" value="ECO:0007669"/>
    <property type="project" value="UniProtKB-SubCell"/>
</dbReference>
<dbReference type="KEGG" id="otm:OSB_27590"/>
<keyword evidence="9 13" id="KW-0066">ATP synthesis</keyword>
<evidence type="ECO:0000256" key="10">
    <source>
        <dbReference type="ARBA" id="ARBA00025198"/>
    </source>
</evidence>
<keyword evidence="5 13" id="KW-0375">Hydrogen ion transport</keyword>
<evidence type="ECO:0000256" key="1">
    <source>
        <dbReference type="ARBA" id="ARBA00005513"/>
    </source>
</evidence>
<dbReference type="NCBIfam" id="NF009989">
    <property type="entry name" value="PRK13455.1"/>
    <property type="match status" value="1"/>
</dbReference>
<dbReference type="GO" id="GO:0045259">
    <property type="term" value="C:proton-transporting ATP synthase complex"/>
    <property type="evidence" value="ECO:0007669"/>
    <property type="project" value="UniProtKB-KW"/>
</dbReference>
<evidence type="ECO:0000256" key="11">
    <source>
        <dbReference type="ARBA" id="ARBA00025614"/>
    </source>
</evidence>
<evidence type="ECO:0000256" key="2">
    <source>
        <dbReference type="ARBA" id="ARBA00022448"/>
    </source>
</evidence>
<dbReference type="GO" id="GO:0046933">
    <property type="term" value="F:proton-transporting ATP synthase activity, rotational mechanism"/>
    <property type="evidence" value="ECO:0007669"/>
    <property type="project" value="UniProtKB-UniRule"/>
</dbReference>
<evidence type="ECO:0000256" key="14">
    <source>
        <dbReference type="RuleBase" id="RU003848"/>
    </source>
</evidence>
<evidence type="ECO:0000313" key="16">
    <source>
        <dbReference type="Proteomes" id="UP000067444"/>
    </source>
</evidence>
<keyword evidence="6 13" id="KW-1133">Transmembrane helix</keyword>
<dbReference type="EMBL" id="CP012160">
    <property type="protein sequence ID" value="AKS47283.1"/>
    <property type="molecule type" value="Genomic_DNA"/>
</dbReference>
<comment type="subunit">
    <text evidence="13">F-type ATPases have 2 components, F(1) - the catalytic core - and F(0) - the membrane proton channel. F(1) has five subunits: alpha(3), beta(3), gamma(1), delta(1), epsilon(1). F(0) has three main subunits: a(1), b(2) and c(10-14). The alpha and beta chains form an alternating ring which encloses part of the gamma chain. F(1) is attached to F(0) by a central stalk formed by the gamma and epsilon chains, while a peripheral stalk is formed by the delta and b chains.</text>
</comment>
<dbReference type="PATRIC" id="fig|1458307.3.peg.2793"/>
<dbReference type="Proteomes" id="UP000067444">
    <property type="component" value="Chromosome"/>
</dbReference>
<accession>A0A0K0Y8J1</accession>
<keyword evidence="7 13" id="KW-0406">Ion transport</keyword>
<feature type="transmembrane region" description="Helical" evidence="13">
    <location>
        <begin position="28"/>
        <end position="50"/>
    </location>
</feature>
<dbReference type="STRING" id="1458307.OSB_27590"/>
<keyword evidence="2 13" id="KW-0813">Transport</keyword>
<evidence type="ECO:0000256" key="5">
    <source>
        <dbReference type="ARBA" id="ARBA00022781"/>
    </source>
</evidence>
<evidence type="ECO:0000256" key="12">
    <source>
        <dbReference type="ARBA" id="ARBA00037847"/>
    </source>
</evidence>
<keyword evidence="8 13" id="KW-0472">Membrane</keyword>
<evidence type="ECO:0000256" key="6">
    <source>
        <dbReference type="ARBA" id="ARBA00022989"/>
    </source>
</evidence>